<comment type="caution">
    <text evidence="2">The sequence shown here is derived from an EMBL/GenBank/DDBJ whole genome shotgun (WGS) entry which is preliminary data.</text>
</comment>
<organism evidence="2 3">
    <name type="scientific">Litoreibacter ponti</name>
    <dbReference type="NCBI Taxonomy" id="1510457"/>
    <lineage>
        <taxon>Bacteria</taxon>
        <taxon>Pseudomonadati</taxon>
        <taxon>Pseudomonadota</taxon>
        <taxon>Alphaproteobacteria</taxon>
        <taxon>Rhodobacterales</taxon>
        <taxon>Roseobacteraceae</taxon>
        <taxon>Litoreibacter</taxon>
    </lineage>
</organism>
<dbReference type="RefSeq" id="WP_107844755.1">
    <property type="nucleotide sequence ID" value="NZ_QBKS01000001.1"/>
</dbReference>
<protein>
    <submittedName>
        <fullName evidence="2">Methylglutaconyl-CoA hydratase</fullName>
    </submittedName>
</protein>
<dbReference type="Pfam" id="PF00378">
    <property type="entry name" value="ECH_1"/>
    <property type="match status" value="1"/>
</dbReference>
<dbReference type="CDD" id="cd06558">
    <property type="entry name" value="crotonase-like"/>
    <property type="match status" value="1"/>
</dbReference>
<dbReference type="OrthoDB" id="9795613at2"/>
<dbReference type="GO" id="GO:0003824">
    <property type="term" value="F:catalytic activity"/>
    <property type="evidence" value="ECO:0007669"/>
    <property type="project" value="UniProtKB-ARBA"/>
</dbReference>
<evidence type="ECO:0000256" key="1">
    <source>
        <dbReference type="ARBA" id="ARBA00005254"/>
    </source>
</evidence>
<accession>A0A2T6BKG9</accession>
<name>A0A2T6BKG9_9RHOB</name>
<keyword evidence="3" id="KW-1185">Reference proteome</keyword>
<comment type="similarity">
    <text evidence="1">Belongs to the enoyl-CoA hydratase/isomerase family.</text>
</comment>
<dbReference type="NCBIfam" id="NF005675">
    <property type="entry name" value="PRK07468.1"/>
    <property type="match status" value="1"/>
</dbReference>
<proteinExistence type="inferred from homology"/>
<sequence>MYETLLLKSDPRGVTTVTLNRPEKRNALSGEMIAELSDCAAQLAAEPPRVVVLQGAGGQFCAGGDLNWMKAQINADSATRAAEAGKLAAMLGAWNTLPAPVIARIEGSAFGGGVGLACIADVAVADTATKFGLTETKLGLIPATIGPYVIARMGEGRARRVFMSSRVFDAQEAQELGIIATVTDDLDAVVEAEVAPYLACAPGAVAEAKALALRLGQAPGPAEIDASIEALVTRWDSAESGEGIDAFFGKRKAAWVVS</sequence>
<dbReference type="InterPro" id="IPR001753">
    <property type="entry name" value="Enoyl-CoA_hydra/iso"/>
</dbReference>
<dbReference type="PANTHER" id="PTHR42964:SF1">
    <property type="entry name" value="POLYKETIDE BIOSYNTHESIS ENOYL-COA HYDRATASE PKSH-RELATED"/>
    <property type="match status" value="1"/>
</dbReference>
<dbReference type="Gene3D" id="3.90.226.10">
    <property type="entry name" value="2-enoyl-CoA Hydratase, Chain A, domain 1"/>
    <property type="match status" value="1"/>
</dbReference>
<dbReference type="Proteomes" id="UP000243978">
    <property type="component" value="Unassembled WGS sequence"/>
</dbReference>
<dbReference type="PANTHER" id="PTHR42964">
    <property type="entry name" value="ENOYL-COA HYDRATASE"/>
    <property type="match status" value="1"/>
</dbReference>
<gene>
    <name evidence="2" type="ORF">C8N43_1229</name>
</gene>
<evidence type="ECO:0000313" key="2">
    <source>
        <dbReference type="EMBL" id="PTX56570.1"/>
    </source>
</evidence>
<dbReference type="SUPFAM" id="SSF52096">
    <property type="entry name" value="ClpP/crotonase"/>
    <property type="match status" value="1"/>
</dbReference>
<dbReference type="AlphaFoldDB" id="A0A2T6BKG9"/>
<dbReference type="InterPro" id="IPR029045">
    <property type="entry name" value="ClpP/crotonase-like_dom_sf"/>
</dbReference>
<dbReference type="EMBL" id="QBKS01000001">
    <property type="protein sequence ID" value="PTX56570.1"/>
    <property type="molecule type" value="Genomic_DNA"/>
</dbReference>
<evidence type="ECO:0000313" key="3">
    <source>
        <dbReference type="Proteomes" id="UP000243978"/>
    </source>
</evidence>
<reference evidence="2 3" key="1">
    <citation type="submission" date="2018-04" db="EMBL/GenBank/DDBJ databases">
        <title>Genomic Encyclopedia of Archaeal and Bacterial Type Strains, Phase II (KMG-II): from individual species to whole genera.</title>
        <authorList>
            <person name="Goeker M."/>
        </authorList>
    </citation>
    <scope>NUCLEOTIDE SEQUENCE [LARGE SCALE GENOMIC DNA]</scope>
    <source>
        <strain evidence="2 3">DSM 100977</strain>
    </source>
</reference>
<dbReference type="InterPro" id="IPR051683">
    <property type="entry name" value="Enoyl-CoA_Hydratase/Isomerase"/>
</dbReference>